<dbReference type="GO" id="GO:0042802">
    <property type="term" value="F:identical protein binding"/>
    <property type="evidence" value="ECO:0007669"/>
    <property type="project" value="TreeGrafter"/>
</dbReference>
<evidence type="ECO:0000256" key="14">
    <source>
        <dbReference type="ARBA" id="ARBA00048021"/>
    </source>
</evidence>
<dbReference type="CDD" id="cd00610">
    <property type="entry name" value="OAT_like"/>
    <property type="match status" value="1"/>
</dbReference>
<evidence type="ECO:0000256" key="5">
    <source>
        <dbReference type="ARBA" id="ARBA00012876"/>
    </source>
</evidence>
<evidence type="ECO:0000313" key="17">
    <source>
        <dbReference type="EMBL" id="QNQ89287.1"/>
    </source>
</evidence>
<evidence type="ECO:0000256" key="11">
    <source>
        <dbReference type="ARBA" id="ARBA00030204"/>
    </source>
</evidence>
<dbReference type="GO" id="GO:0047298">
    <property type="term" value="F:(S)-3-amino-2-methylpropionate transaminase activity"/>
    <property type="evidence" value="ECO:0007669"/>
    <property type="project" value="UniProtKB-EC"/>
</dbReference>
<evidence type="ECO:0000256" key="13">
    <source>
        <dbReference type="ARBA" id="ARBA00031787"/>
    </source>
</evidence>
<dbReference type="InterPro" id="IPR049704">
    <property type="entry name" value="Aminotrans_3_PPA_site"/>
</dbReference>
<evidence type="ECO:0000256" key="3">
    <source>
        <dbReference type="ARBA" id="ARBA00005176"/>
    </source>
</evidence>
<dbReference type="RefSeq" id="WP_187974742.1">
    <property type="nucleotide sequence ID" value="NZ_CP046884.1"/>
</dbReference>
<dbReference type="PROSITE" id="PS00600">
    <property type="entry name" value="AA_TRANSFER_CLASS_3"/>
    <property type="match status" value="1"/>
</dbReference>
<evidence type="ECO:0000256" key="6">
    <source>
        <dbReference type="ARBA" id="ARBA00012912"/>
    </source>
</evidence>
<dbReference type="InterPro" id="IPR005814">
    <property type="entry name" value="Aminotrans_3"/>
</dbReference>
<dbReference type="NCBIfam" id="NF004714">
    <property type="entry name" value="PRK06058.1"/>
    <property type="match status" value="1"/>
</dbReference>
<dbReference type="Gene3D" id="3.40.640.10">
    <property type="entry name" value="Type I PLP-dependent aspartate aminotransferase-like (Major domain)"/>
    <property type="match status" value="1"/>
</dbReference>
<evidence type="ECO:0000256" key="2">
    <source>
        <dbReference type="ARBA" id="ARBA00001933"/>
    </source>
</evidence>
<evidence type="ECO:0000256" key="15">
    <source>
        <dbReference type="ARBA" id="ARBA00050054"/>
    </source>
</evidence>
<dbReference type="Pfam" id="PF00202">
    <property type="entry name" value="Aminotran_3"/>
    <property type="match status" value="1"/>
</dbReference>
<dbReference type="NCBIfam" id="TIGR00700">
    <property type="entry name" value="GABAtrnsam"/>
    <property type="match status" value="1"/>
</dbReference>
<dbReference type="KEGG" id="cpoy:GP475_00555"/>
<dbReference type="InterPro" id="IPR004632">
    <property type="entry name" value="4NH2But_aminotransferase_bac"/>
</dbReference>
<evidence type="ECO:0000313" key="18">
    <source>
        <dbReference type="Proteomes" id="UP000516320"/>
    </source>
</evidence>
<comment type="similarity">
    <text evidence="4 16">Belongs to the class-III pyridoxal-phosphate-dependent aminotransferase family.</text>
</comment>
<dbReference type="AlphaFoldDB" id="A0A7H0SL62"/>
<sequence length="447" mass="46974">MQDLHYRLPQERRISGDLPGARSQELSARREKAVARALTPGLPGYIVDADGGVLVDADGNSFVDFASGIAVTTVGASDPKVVAAIQEAATHFSHTCFMVSPYEAYVAVCEKLNELTPGSFDKKSVLLNSGAEAVENAVKIARAYTKKHAVVVFDNAYHGRTNLTLAMTAKNKPYKSGFGPLSGGVHRVPMSYPLRDDLSGKEAADRAISKIETEIGAENLACVVIEPIQGEGGFIEPAEGFLPALVEWCNSNDVVFIADEIQSGLARTGDWFACDHEGIIPDLVTIAKGVAGGMPLSAVTGRAEIMDAAQPGGLGGTYGGNPVACAAALATLERMQELNLNGRAREMEDIIREELSPLLDSGRVAEIRGRGGMIALEFVEASGAPDAATTTAIAATCKEAGVLILTCGMDGNVIRLLPPLVMPETLLRDGLSVLVEAFHTAIAGQTA</sequence>
<dbReference type="FunFam" id="3.40.640.10:FF:000013">
    <property type="entry name" value="4-aminobutyrate aminotransferase"/>
    <property type="match status" value="1"/>
</dbReference>
<organism evidence="17 18">
    <name type="scientific">Corynebacterium poyangense</name>
    <dbReference type="NCBI Taxonomy" id="2684405"/>
    <lineage>
        <taxon>Bacteria</taxon>
        <taxon>Bacillati</taxon>
        <taxon>Actinomycetota</taxon>
        <taxon>Actinomycetes</taxon>
        <taxon>Mycobacteriales</taxon>
        <taxon>Corynebacteriaceae</taxon>
        <taxon>Corynebacterium</taxon>
    </lineage>
</organism>
<dbReference type="InterPro" id="IPR015421">
    <property type="entry name" value="PyrdxlP-dep_Trfase_major"/>
</dbReference>
<keyword evidence="9 16" id="KW-0663">Pyridoxal phosphate</keyword>
<evidence type="ECO:0000256" key="9">
    <source>
        <dbReference type="ARBA" id="ARBA00022898"/>
    </source>
</evidence>
<dbReference type="EMBL" id="CP046884">
    <property type="protein sequence ID" value="QNQ89287.1"/>
    <property type="molecule type" value="Genomic_DNA"/>
</dbReference>
<keyword evidence="8 17" id="KW-0808">Transferase</keyword>
<keyword evidence="7 17" id="KW-0032">Aminotransferase</keyword>
<dbReference type="PIRSF" id="PIRSF000521">
    <property type="entry name" value="Transaminase_4ab_Lys_Orn"/>
    <property type="match status" value="1"/>
</dbReference>
<evidence type="ECO:0000256" key="7">
    <source>
        <dbReference type="ARBA" id="ARBA00022576"/>
    </source>
</evidence>
<dbReference type="GO" id="GO:0034386">
    <property type="term" value="F:4-aminobutyrate:2-oxoglutarate transaminase activity"/>
    <property type="evidence" value="ECO:0007669"/>
    <property type="project" value="UniProtKB-EC"/>
</dbReference>
<evidence type="ECO:0000256" key="12">
    <source>
        <dbReference type="ARBA" id="ARBA00030857"/>
    </source>
</evidence>
<keyword evidence="18" id="KW-1185">Reference proteome</keyword>
<dbReference type="GO" id="GO:0009448">
    <property type="term" value="P:gamma-aminobutyric acid metabolic process"/>
    <property type="evidence" value="ECO:0007669"/>
    <property type="project" value="InterPro"/>
</dbReference>
<evidence type="ECO:0000256" key="10">
    <source>
        <dbReference type="ARBA" id="ARBA00029760"/>
    </source>
</evidence>
<dbReference type="InterPro" id="IPR015422">
    <property type="entry name" value="PyrdxlP-dep_Trfase_small"/>
</dbReference>
<dbReference type="Proteomes" id="UP000516320">
    <property type="component" value="Chromosome"/>
</dbReference>
<dbReference type="EC" id="2.6.1.19" evidence="6"/>
<comment type="catalytic activity">
    <reaction evidence="14">
        <text>4-aminobutanoate + 2-oxoglutarate = succinate semialdehyde + L-glutamate</text>
        <dbReference type="Rhea" id="RHEA:23352"/>
        <dbReference type="ChEBI" id="CHEBI:16810"/>
        <dbReference type="ChEBI" id="CHEBI:29985"/>
        <dbReference type="ChEBI" id="CHEBI:57706"/>
        <dbReference type="ChEBI" id="CHEBI:59888"/>
        <dbReference type="EC" id="2.6.1.19"/>
    </reaction>
</comment>
<protein>
    <recommendedName>
        <fullName evidence="12">(S)-3-amino-2-methylpropionate transaminase</fullName>
        <ecNumber evidence="6">2.6.1.19</ecNumber>
        <ecNumber evidence="5">2.6.1.22</ecNumber>
    </recommendedName>
    <alternativeName>
        <fullName evidence="13">GABA aminotransferase</fullName>
    </alternativeName>
    <alternativeName>
        <fullName evidence="11">Gamma-amino-N-butyrate transaminase</fullName>
    </alternativeName>
    <alternativeName>
        <fullName evidence="15">Glutamate:succinic semialdehyde transaminase</fullName>
    </alternativeName>
    <alternativeName>
        <fullName evidence="10">L-AIBAT</fullName>
    </alternativeName>
</protein>
<evidence type="ECO:0000256" key="1">
    <source>
        <dbReference type="ARBA" id="ARBA00001750"/>
    </source>
</evidence>
<evidence type="ECO:0000256" key="4">
    <source>
        <dbReference type="ARBA" id="ARBA00008954"/>
    </source>
</evidence>
<comment type="pathway">
    <text evidence="3">Amino-acid degradation; 4-aminobutanoate degradation.</text>
</comment>
<dbReference type="PANTHER" id="PTHR11986">
    <property type="entry name" value="AMINOTRANSFERASE CLASS III"/>
    <property type="match status" value="1"/>
</dbReference>
<name>A0A7H0SL62_9CORY</name>
<accession>A0A7H0SL62</accession>
<evidence type="ECO:0000256" key="16">
    <source>
        <dbReference type="RuleBase" id="RU003560"/>
    </source>
</evidence>
<dbReference type="SUPFAM" id="SSF53383">
    <property type="entry name" value="PLP-dependent transferases"/>
    <property type="match status" value="1"/>
</dbReference>
<evidence type="ECO:0000256" key="8">
    <source>
        <dbReference type="ARBA" id="ARBA00022679"/>
    </source>
</evidence>
<proteinExistence type="inferred from homology"/>
<dbReference type="InterPro" id="IPR015424">
    <property type="entry name" value="PyrdxlP-dep_Trfase"/>
</dbReference>
<dbReference type="InterPro" id="IPR050103">
    <property type="entry name" value="Class-III_PLP-dep_AT"/>
</dbReference>
<dbReference type="EC" id="2.6.1.22" evidence="5"/>
<dbReference type="GO" id="GO:0030170">
    <property type="term" value="F:pyridoxal phosphate binding"/>
    <property type="evidence" value="ECO:0007669"/>
    <property type="project" value="InterPro"/>
</dbReference>
<comment type="cofactor">
    <cofactor evidence="2">
        <name>pyridoxal 5'-phosphate</name>
        <dbReference type="ChEBI" id="CHEBI:597326"/>
    </cofactor>
</comment>
<gene>
    <name evidence="17" type="primary">gabT</name>
    <name evidence="17" type="ORF">GP475_00555</name>
</gene>
<reference evidence="17 18" key="1">
    <citation type="submission" date="2019-12" db="EMBL/GenBank/DDBJ databases">
        <title>Corynebacterium sp. nov., isolated from feces of the Anser Albifrons in China.</title>
        <authorList>
            <person name="Liu Q."/>
        </authorList>
    </citation>
    <scope>NUCLEOTIDE SEQUENCE [LARGE SCALE GENOMIC DNA]</scope>
    <source>
        <strain evidence="17 18">4H37-19</strain>
    </source>
</reference>
<comment type="catalytic activity">
    <reaction evidence="1">
        <text>(S)-3-amino-2-methylpropanoate + 2-oxoglutarate = 2-methyl-3-oxopropanoate + L-glutamate</text>
        <dbReference type="Rhea" id="RHEA:13993"/>
        <dbReference type="ChEBI" id="CHEBI:16810"/>
        <dbReference type="ChEBI" id="CHEBI:29985"/>
        <dbReference type="ChEBI" id="CHEBI:57700"/>
        <dbReference type="ChEBI" id="CHEBI:58655"/>
        <dbReference type="EC" id="2.6.1.22"/>
    </reaction>
</comment>
<dbReference type="Gene3D" id="3.90.1150.10">
    <property type="entry name" value="Aspartate Aminotransferase, domain 1"/>
    <property type="match status" value="1"/>
</dbReference>